<reference evidence="1 2" key="1">
    <citation type="submission" date="2021-04" db="EMBL/GenBank/DDBJ databases">
        <title>Nocardia tengchongensis.</title>
        <authorList>
            <person name="Zhuang k."/>
            <person name="Ran Y."/>
            <person name="Li W."/>
        </authorList>
    </citation>
    <scope>NUCLEOTIDE SEQUENCE [LARGE SCALE GENOMIC DNA]</scope>
    <source>
        <strain evidence="1 2">CFH S0057</strain>
    </source>
</reference>
<organism evidence="1 2">
    <name type="scientific">Nocardia tengchongensis</name>
    <dbReference type="NCBI Taxonomy" id="2055889"/>
    <lineage>
        <taxon>Bacteria</taxon>
        <taxon>Bacillati</taxon>
        <taxon>Actinomycetota</taxon>
        <taxon>Actinomycetes</taxon>
        <taxon>Mycobacteriales</taxon>
        <taxon>Nocardiaceae</taxon>
        <taxon>Nocardia</taxon>
    </lineage>
</organism>
<name>A0ABX8CLC2_9NOCA</name>
<dbReference type="EMBL" id="CP074371">
    <property type="protein sequence ID" value="QVI19688.1"/>
    <property type="molecule type" value="Genomic_DNA"/>
</dbReference>
<sequence length="95" mass="10525">MYVDRPLDQDQPDLGHGLVRAFRRQRWTGGLLAADVITSWAAAPGPHVAQAAHNATLPIACLIILDLGWSAAQHVRWSLANTDVIVIKLPTRRRR</sequence>
<evidence type="ECO:0000313" key="2">
    <source>
        <dbReference type="Proteomes" id="UP000683310"/>
    </source>
</evidence>
<dbReference type="Proteomes" id="UP000683310">
    <property type="component" value="Chromosome"/>
</dbReference>
<accession>A0ABX8CLC2</accession>
<protein>
    <submittedName>
        <fullName evidence="1">Uncharacterized protein</fullName>
    </submittedName>
</protein>
<keyword evidence="2" id="KW-1185">Reference proteome</keyword>
<gene>
    <name evidence="1" type="ORF">KHQ06_25445</name>
</gene>
<evidence type="ECO:0000313" key="1">
    <source>
        <dbReference type="EMBL" id="QVI19688.1"/>
    </source>
</evidence>
<proteinExistence type="predicted"/>